<dbReference type="VEuPathDB" id="VectorBase:HLOH_041273"/>
<dbReference type="SUPFAM" id="SSF54928">
    <property type="entry name" value="RNA-binding domain, RBD"/>
    <property type="match status" value="2"/>
</dbReference>
<sequence>MNIEGVFSLAPTVFSMPFFFILMVKDCAKNRLITVPSLPTSLTLLQPVFFYSFFFLRNFFCSFFFLGIFLPAWTHHLFHTAIAAAAFVSGALLSSSRRLRPGNAVSRVVKQRRSPVDNSVGTEVTGRSSEGLEESRDATGSSSTLEQDGSTMEGDGANNSQTNLIINYLPQGLTDEEFRSLFTSIGPIKSSKIVRHKATGYSYGFGFVDYQGAGDAARAVETLNGLQLQNKKIKVAYARPGGETIKHANLYIRGIPKHYPAEQAEKLFADFGRLIQFRVLKDDSGAANKGVAFALYDLRENAEAAMGALTGQTLPGATEPLLIKAGYRYNPLTGSYQYPMGGMAPAAADGAGHVLFVYNIGTDTDEKSLWQLFAQYGTVTKVNIIRDTATGLSKGFGFVTMANYQDCVWAIEALNGFRYAGRPLQVSFKQPK</sequence>
<evidence type="ECO:0000313" key="9">
    <source>
        <dbReference type="Proteomes" id="UP000821853"/>
    </source>
</evidence>
<dbReference type="CDD" id="cd12649">
    <property type="entry name" value="RRM1_SXL"/>
    <property type="match status" value="1"/>
</dbReference>
<dbReference type="InterPro" id="IPR012677">
    <property type="entry name" value="Nucleotide-bd_a/b_plait_sf"/>
</dbReference>
<feature type="transmembrane region" description="Helical" evidence="6">
    <location>
        <begin position="48"/>
        <end position="70"/>
    </location>
</feature>
<dbReference type="Proteomes" id="UP000821853">
    <property type="component" value="Chromosome 10"/>
</dbReference>
<evidence type="ECO:0000259" key="7">
    <source>
        <dbReference type="PROSITE" id="PS50102"/>
    </source>
</evidence>
<dbReference type="Gene3D" id="3.30.70.330">
    <property type="match status" value="3"/>
</dbReference>
<feature type="compositionally biased region" description="Polar residues" evidence="5">
    <location>
        <begin position="116"/>
        <end position="128"/>
    </location>
</feature>
<keyword evidence="2" id="KW-0677">Repeat</keyword>
<dbReference type="AlphaFoldDB" id="A0A9J6FM87"/>
<dbReference type="GO" id="GO:0003723">
    <property type="term" value="F:RNA binding"/>
    <property type="evidence" value="ECO:0007669"/>
    <property type="project" value="UniProtKB-UniRule"/>
</dbReference>
<proteinExistence type="inferred from homology"/>
<dbReference type="OMA" id="GFIRFNM"/>
<keyword evidence="6" id="KW-1133">Transmembrane helix</keyword>
<feature type="compositionally biased region" description="Polar residues" evidence="5">
    <location>
        <begin position="138"/>
        <end position="150"/>
    </location>
</feature>
<evidence type="ECO:0000256" key="2">
    <source>
        <dbReference type="ARBA" id="ARBA00022737"/>
    </source>
</evidence>
<accession>A0A9J6FM87</accession>
<dbReference type="FunFam" id="3.30.70.330:FF:000480">
    <property type="entry name" value="Fne, isoform A"/>
    <property type="match status" value="1"/>
</dbReference>
<dbReference type="SMART" id="SM00360">
    <property type="entry name" value="RRM"/>
    <property type="match status" value="3"/>
</dbReference>
<dbReference type="PRINTS" id="PR00961">
    <property type="entry name" value="HUDSXLRNA"/>
</dbReference>
<evidence type="ECO:0000256" key="5">
    <source>
        <dbReference type="SAM" id="MobiDB-lite"/>
    </source>
</evidence>
<dbReference type="InterPro" id="IPR035979">
    <property type="entry name" value="RBD_domain_sf"/>
</dbReference>
<feature type="region of interest" description="Disordered" evidence="5">
    <location>
        <begin position="104"/>
        <end position="159"/>
    </location>
</feature>
<protein>
    <recommendedName>
        <fullName evidence="7">RRM domain-containing protein</fullName>
    </recommendedName>
</protein>
<dbReference type="EMBL" id="JABSTR010000002">
    <property type="protein sequence ID" value="KAH9364266.1"/>
    <property type="molecule type" value="Genomic_DNA"/>
</dbReference>
<evidence type="ECO:0000313" key="8">
    <source>
        <dbReference type="EMBL" id="KAH9364266.1"/>
    </source>
</evidence>
<comment type="similarity">
    <text evidence="1">Belongs to the RRM elav family.</text>
</comment>
<evidence type="ECO:0000256" key="1">
    <source>
        <dbReference type="ARBA" id="ARBA00006266"/>
    </source>
</evidence>
<feature type="domain" description="RRM" evidence="7">
    <location>
        <begin position="248"/>
        <end position="328"/>
    </location>
</feature>
<gene>
    <name evidence="8" type="ORF">HPB48_022950</name>
</gene>
<name>A0A9J6FM87_HAELO</name>
<feature type="transmembrane region" description="Helical" evidence="6">
    <location>
        <begin position="6"/>
        <end position="24"/>
    </location>
</feature>
<organism evidence="8 9">
    <name type="scientific">Haemaphysalis longicornis</name>
    <name type="common">Bush tick</name>
    <dbReference type="NCBI Taxonomy" id="44386"/>
    <lineage>
        <taxon>Eukaryota</taxon>
        <taxon>Metazoa</taxon>
        <taxon>Ecdysozoa</taxon>
        <taxon>Arthropoda</taxon>
        <taxon>Chelicerata</taxon>
        <taxon>Arachnida</taxon>
        <taxon>Acari</taxon>
        <taxon>Parasitiformes</taxon>
        <taxon>Ixodida</taxon>
        <taxon>Ixodoidea</taxon>
        <taxon>Ixodidae</taxon>
        <taxon>Haemaphysalinae</taxon>
        <taxon>Haemaphysalis</taxon>
    </lineage>
</organism>
<evidence type="ECO:0000256" key="6">
    <source>
        <dbReference type="SAM" id="Phobius"/>
    </source>
</evidence>
<keyword evidence="3 4" id="KW-0694">RNA-binding</keyword>
<feature type="domain" description="RRM" evidence="7">
    <location>
        <begin position="162"/>
        <end position="240"/>
    </location>
</feature>
<dbReference type="PROSITE" id="PS50102">
    <property type="entry name" value="RRM"/>
    <property type="match status" value="3"/>
</dbReference>
<evidence type="ECO:0000256" key="4">
    <source>
        <dbReference type="PROSITE-ProRule" id="PRU00176"/>
    </source>
</evidence>
<keyword evidence="9" id="KW-1185">Reference proteome</keyword>
<keyword evidence="6" id="KW-0812">Transmembrane</keyword>
<evidence type="ECO:0000256" key="3">
    <source>
        <dbReference type="ARBA" id="ARBA00022884"/>
    </source>
</evidence>
<feature type="domain" description="RRM" evidence="7">
    <location>
        <begin position="353"/>
        <end position="431"/>
    </location>
</feature>
<dbReference type="GO" id="GO:1990904">
    <property type="term" value="C:ribonucleoprotein complex"/>
    <property type="evidence" value="ECO:0007669"/>
    <property type="project" value="InterPro"/>
</dbReference>
<dbReference type="Pfam" id="PF00076">
    <property type="entry name" value="RRM_1"/>
    <property type="match status" value="3"/>
</dbReference>
<dbReference type="OrthoDB" id="266020at2759"/>
<reference evidence="8 9" key="1">
    <citation type="journal article" date="2020" name="Cell">
        <title>Large-Scale Comparative Analyses of Tick Genomes Elucidate Their Genetic Diversity and Vector Capacities.</title>
        <authorList>
            <consortium name="Tick Genome and Microbiome Consortium (TIGMIC)"/>
            <person name="Jia N."/>
            <person name="Wang J."/>
            <person name="Shi W."/>
            <person name="Du L."/>
            <person name="Sun Y."/>
            <person name="Zhan W."/>
            <person name="Jiang J.F."/>
            <person name="Wang Q."/>
            <person name="Zhang B."/>
            <person name="Ji P."/>
            <person name="Bell-Sakyi L."/>
            <person name="Cui X.M."/>
            <person name="Yuan T.T."/>
            <person name="Jiang B.G."/>
            <person name="Yang W.F."/>
            <person name="Lam T.T."/>
            <person name="Chang Q.C."/>
            <person name="Ding S.J."/>
            <person name="Wang X.J."/>
            <person name="Zhu J.G."/>
            <person name="Ruan X.D."/>
            <person name="Zhao L."/>
            <person name="Wei J.T."/>
            <person name="Ye R.Z."/>
            <person name="Que T.C."/>
            <person name="Du C.H."/>
            <person name="Zhou Y.H."/>
            <person name="Cheng J.X."/>
            <person name="Dai P.F."/>
            <person name="Guo W.B."/>
            <person name="Han X.H."/>
            <person name="Huang E.J."/>
            <person name="Li L.F."/>
            <person name="Wei W."/>
            <person name="Gao Y.C."/>
            <person name="Liu J.Z."/>
            <person name="Shao H.Z."/>
            <person name="Wang X."/>
            <person name="Wang C.C."/>
            <person name="Yang T.C."/>
            <person name="Huo Q.B."/>
            <person name="Li W."/>
            <person name="Chen H.Y."/>
            <person name="Chen S.E."/>
            <person name="Zhou L.G."/>
            <person name="Ni X.B."/>
            <person name="Tian J.H."/>
            <person name="Sheng Y."/>
            <person name="Liu T."/>
            <person name="Pan Y.S."/>
            <person name="Xia L.Y."/>
            <person name="Li J."/>
            <person name="Zhao F."/>
            <person name="Cao W.C."/>
        </authorList>
    </citation>
    <scope>NUCLEOTIDE SEQUENCE [LARGE SCALE GENOMIC DNA]</scope>
    <source>
        <strain evidence="8">HaeL-2018</strain>
    </source>
</reference>
<dbReference type="InterPro" id="IPR000504">
    <property type="entry name" value="RRM_dom"/>
</dbReference>
<dbReference type="PANTHER" id="PTHR10352">
    <property type="entry name" value="EUKARYOTIC TRANSLATION INITIATION FACTOR 3 SUBUNIT G"/>
    <property type="match status" value="1"/>
</dbReference>
<feature type="transmembrane region" description="Helical" evidence="6">
    <location>
        <begin position="76"/>
        <end position="93"/>
    </location>
</feature>
<keyword evidence="6" id="KW-0472">Membrane</keyword>
<dbReference type="InterPro" id="IPR002343">
    <property type="entry name" value="Hud_Sxl_RNA"/>
</dbReference>
<comment type="caution">
    <text evidence="8">The sequence shown here is derived from an EMBL/GenBank/DDBJ whole genome shotgun (WGS) entry which is preliminary data.</text>
</comment>